<dbReference type="GO" id="GO:0019367">
    <property type="term" value="P:fatty acid elongation, saturated fatty acid"/>
    <property type="evidence" value="ECO:0007669"/>
    <property type="project" value="TreeGrafter"/>
</dbReference>
<keyword evidence="7 10" id="KW-0443">Lipid metabolism</keyword>
<keyword evidence="4 10" id="KW-0812">Transmembrane</keyword>
<evidence type="ECO:0000256" key="3">
    <source>
        <dbReference type="ARBA" id="ARBA00022679"/>
    </source>
</evidence>
<name>A0A5E8BJL6_9ASCO</name>
<keyword evidence="13" id="KW-1185">Reference proteome</keyword>
<proteinExistence type="inferred from homology"/>
<evidence type="ECO:0000313" key="13">
    <source>
        <dbReference type="Proteomes" id="UP000398389"/>
    </source>
</evidence>
<dbReference type="GO" id="GO:0034626">
    <property type="term" value="P:fatty acid elongation, polyunsaturated fatty acid"/>
    <property type="evidence" value="ECO:0007669"/>
    <property type="project" value="TreeGrafter"/>
</dbReference>
<keyword evidence="9 10" id="KW-0275">Fatty acid biosynthesis</keyword>
<dbReference type="AlphaFoldDB" id="A0A5E8BJL6"/>
<comment type="catalytic activity">
    <reaction evidence="10">
        <text>an acyl-CoA + malonyl-CoA + H(+) = a 3-oxoacyl-CoA + CO2 + CoA</text>
        <dbReference type="Rhea" id="RHEA:50252"/>
        <dbReference type="ChEBI" id="CHEBI:15378"/>
        <dbReference type="ChEBI" id="CHEBI:16526"/>
        <dbReference type="ChEBI" id="CHEBI:57287"/>
        <dbReference type="ChEBI" id="CHEBI:57384"/>
        <dbReference type="ChEBI" id="CHEBI:58342"/>
        <dbReference type="ChEBI" id="CHEBI:90726"/>
    </reaction>
    <physiologicalReaction direction="left-to-right" evidence="10">
        <dbReference type="Rhea" id="RHEA:50253"/>
    </physiologicalReaction>
</comment>
<evidence type="ECO:0000256" key="6">
    <source>
        <dbReference type="ARBA" id="ARBA00022989"/>
    </source>
</evidence>
<keyword evidence="2 10" id="KW-0444">Lipid biosynthesis</keyword>
<feature type="region of interest" description="Disordered" evidence="11">
    <location>
        <begin position="342"/>
        <end position="378"/>
    </location>
</feature>
<evidence type="ECO:0000256" key="11">
    <source>
        <dbReference type="SAM" id="MobiDB-lite"/>
    </source>
</evidence>
<gene>
    <name evidence="12" type="ORF">SAPINGB_P001990</name>
</gene>
<keyword evidence="5 10" id="KW-0276">Fatty acid metabolism</keyword>
<feature type="transmembrane region" description="Helical" evidence="10">
    <location>
        <begin position="265"/>
        <end position="284"/>
    </location>
</feature>
<dbReference type="GO" id="GO:0030148">
    <property type="term" value="P:sphingolipid biosynthetic process"/>
    <property type="evidence" value="ECO:0007669"/>
    <property type="project" value="TreeGrafter"/>
</dbReference>
<evidence type="ECO:0000256" key="7">
    <source>
        <dbReference type="ARBA" id="ARBA00023098"/>
    </source>
</evidence>
<dbReference type="GeneID" id="43580810"/>
<dbReference type="OrthoDB" id="10259681at2759"/>
<dbReference type="Pfam" id="PF01151">
    <property type="entry name" value="ELO"/>
    <property type="match status" value="1"/>
</dbReference>
<keyword evidence="8 10" id="KW-0472">Membrane</keyword>
<dbReference type="GO" id="GO:0034625">
    <property type="term" value="P:fatty acid elongation, monounsaturated fatty acid"/>
    <property type="evidence" value="ECO:0007669"/>
    <property type="project" value="TreeGrafter"/>
</dbReference>
<sequence length="378" mass="41836">MSNSSIPSKGSSYISAPNFDAFKLPVGLALPQGPPPGTLFASWFSFFMDIRVPIAIAGIYATLVHIANHFRRTNKEPLAFTKTKAFKWLVLAHNMGLCIYSAWTCAGMSAAIYRTVFELSKAAIGASTDPDTLAQYVAGNATLLGSSSGRTSGSFWRSLCDINDGIWEQGLSYYGFFFYLSKFYEVFDTVIILAKGRQSSLLQTYHHAGAMLSMWAGIRFASPPIWIFVVFNSLIHTIMYFYYTLSALKVSVPRLLKRALTTAQICQFVFGGSFAVLHMFVYYFNPSTGKYCPCLETPGQLFALVFNVVYLAPLTYLFVNFWIESYVRGWKRADLAKKQNKVIEKSVSSSSSTTSLDASSGSSTSVPPPSITSRSRKD</sequence>
<dbReference type="EC" id="2.3.1.-" evidence="10"/>
<dbReference type="InterPro" id="IPR002076">
    <property type="entry name" value="ELO_fam"/>
</dbReference>
<feature type="compositionally biased region" description="Low complexity" evidence="11">
    <location>
        <begin position="346"/>
        <end position="365"/>
    </location>
</feature>
<dbReference type="PANTHER" id="PTHR11157">
    <property type="entry name" value="FATTY ACID ACYL TRANSFERASE-RELATED"/>
    <property type="match status" value="1"/>
</dbReference>
<feature type="transmembrane region" description="Helical" evidence="10">
    <location>
        <begin position="304"/>
        <end position="323"/>
    </location>
</feature>
<reference evidence="12 13" key="1">
    <citation type="submission" date="2019-09" db="EMBL/GenBank/DDBJ databases">
        <authorList>
            <person name="Brejova B."/>
        </authorList>
    </citation>
    <scope>NUCLEOTIDE SEQUENCE [LARGE SCALE GENOMIC DNA]</scope>
</reference>
<evidence type="ECO:0000256" key="2">
    <source>
        <dbReference type="ARBA" id="ARBA00022516"/>
    </source>
</evidence>
<dbReference type="EMBL" id="CABVLU010000002">
    <property type="protein sequence ID" value="VVT48869.1"/>
    <property type="molecule type" value="Genomic_DNA"/>
</dbReference>
<dbReference type="GO" id="GO:0042761">
    <property type="term" value="P:very long-chain fatty acid biosynthetic process"/>
    <property type="evidence" value="ECO:0007669"/>
    <property type="project" value="TreeGrafter"/>
</dbReference>
<dbReference type="GO" id="GO:0009922">
    <property type="term" value="F:fatty acid elongase activity"/>
    <property type="evidence" value="ECO:0007669"/>
    <property type="project" value="InterPro"/>
</dbReference>
<evidence type="ECO:0000256" key="10">
    <source>
        <dbReference type="RuleBase" id="RU361115"/>
    </source>
</evidence>
<evidence type="ECO:0000313" key="12">
    <source>
        <dbReference type="EMBL" id="VVT48869.1"/>
    </source>
</evidence>
<comment type="subcellular location">
    <subcellularLocation>
        <location evidence="1">Membrane</location>
        <topology evidence="1">Multi-pass membrane protein</topology>
    </subcellularLocation>
</comment>
<protein>
    <recommendedName>
        <fullName evidence="10">Elongation of fatty acids protein</fullName>
        <ecNumber evidence="10">2.3.1.-</ecNumber>
    </recommendedName>
</protein>
<evidence type="ECO:0000256" key="8">
    <source>
        <dbReference type="ARBA" id="ARBA00023136"/>
    </source>
</evidence>
<feature type="transmembrane region" description="Helical" evidence="10">
    <location>
        <begin position="88"/>
        <end position="113"/>
    </location>
</feature>
<keyword evidence="6 10" id="KW-1133">Transmembrane helix</keyword>
<dbReference type="GO" id="GO:0005789">
    <property type="term" value="C:endoplasmic reticulum membrane"/>
    <property type="evidence" value="ECO:0007669"/>
    <property type="project" value="TreeGrafter"/>
</dbReference>
<organism evidence="12 13">
    <name type="scientific">Magnusiomyces paraingens</name>
    <dbReference type="NCBI Taxonomy" id="2606893"/>
    <lineage>
        <taxon>Eukaryota</taxon>
        <taxon>Fungi</taxon>
        <taxon>Dikarya</taxon>
        <taxon>Ascomycota</taxon>
        <taxon>Saccharomycotina</taxon>
        <taxon>Dipodascomycetes</taxon>
        <taxon>Dipodascales</taxon>
        <taxon>Dipodascaceae</taxon>
        <taxon>Magnusiomyces</taxon>
    </lineage>
</organism>
<dbReference type="PANTHER" id="PTHR11157:SF169">
    <property type="entry name" value="ELONGATION OF FATTY ACIDS PROTEIN"/>
    <property type="match status" value="1"/>
</dbReference>
<evidence type="ECO:0000256" key="5">
    <source>
        <dbReference type="ARBA" id="ARBA00022832"/>
    </source>
</evidence>
<feature type="transmembrane region" description="Helical" evidence="10">
    <location>
        <begin position="224"/>
        <end position="245"/>
    </location>
</feature>
<accession>A0A5E8BJL6</accession>
<dbReference type="RefSeq" id="XP_031852601.1">
    <property type="nucleotide sequence ID" value="XM_031996710.1"/>
</dbReference>
<evidence type="ECO:0000256" key="4">
    <source>
        <dbReference type="ARBA" id="ARBA00022692"/>
    </source>
</evidence>
<feature type="transmembrane region" description="Helical" evidence="10">
    <location>
        <begin position="40"/>
        <end position="67"/>
    </location>
</feature>
<evidence type="ECO:0000256" key="1">
    <source>
        <dbReference type="ARBA" id="ARBA00004141"/>
    </source>
</evidence>
<comment type="similarity">
    <text evidence="10">Belongs to the ELO family.</text>
</comment>
<keyword evidence="3 10" id="KW-0808">Transferase</keyword>
<dbReference type="Proteomes" id="UP000398389">
    <property type="component" value="Unassembled WGS sequence"/>
</dbReference>
<evidence type="ECO:0000256" key="9">
    <source>
        <dbReference type="ARBA" id="ARBA00023160"/>
    </source>
</evidence>